<evidence type="ECO:0000313" key="1">
    <source>
        <dbReference type="EMBL" id="KAI3685068.1"/>
    </source>
</evidence>
<keyword evidence="2" id="KW-1185">Reference proteome</keyword>
<reference evidence="2" key="1">
    <citation type="journal article" date="2022" name="Mol. Ecol. Resour.">
        <title>The genomes of chicory, endive, great burdock and yacon provide insights into Asteraceae palaeo-polyploidization history and plant inulin production.</title>
        <authorList>
            <person name="Fan W."/>
            <person name="Wang S."/>
            <person name="Wang H."/>
            <person name="Wang A."/>
            <person name="Jiang F."/>
            <person name="Liu H."/>
            <person name="Zhao H."/>
            <person name="Xu D."/>
            <person name="Zhang Y."/>
        </authorList>
    </citation>
    <scope>NUCLEOTIDE SEQUENCE [LARGE SCALE GENOMIC DNA]</scope>
    <source>
        <strain evidence="2">cv. Niubang</strain>
    </source>
</reference>
<gene>
    <name evidence="1" type="ORF">L6452_34301</name>
</gene>
<comment type="caution">
    <text evidence="1">The sequence shown here is derived from an EMBL/GenBank/DDBJ whole genome shotgun (WGS) entry which is preliminary data.</text>
</comment>
<accession>A0ACB8YIU8</accession>
<reference evidence="1 2" key="2">
    <citation type="journal article" date="2022" name="Mol. Ecol. Resour.">
        <title>The genomes of chicory, endive, great burdock and yacon provide insights into Asteraceae paleo-polyploidization history and plant inulin production.</title>
        <authorList>
            <person name="Fan W."/>
            <person name="Wang S."/>
            <person name="Wang H."/>
            <person name="Wang A."/>
            <person name="Jiang F."/>
            <person name="Liu H."/>
            <person name="Zhao H."/>
            <person name="Xu D."/>
            <person name="Zhang Y."/>
        </authorList>
    </citation>
    <scope>NUCLEOTIDE SEQUENCE [LARGE SCALE GENOMIC DNA]</scope>
    <source>
        <strain evidence="2">cv. Niubang</strain>
    </source>
</reference>
<name>A0ACB8YIU8_ARCLA</name>
<dbReference type="Proteomes" id="UP001055879">
    <property type="component" value="Linkage Group LG12"/>
</dbReference>
<organism evidence="1 2">
    <name type="scientific">Arctium lappa</name>
    <name type="common">Greater burdock</name>
    <name type="synonym">Lappa major</name>
    <dbReference type="NCBI Taxonomy" id="4217"/>
    <lineage>
        <taxon>Eukaryota</taxon>
        <taxon>Viridiplantae</taxon>
        <taxon>Streptophyta</taxon>
        <taxon>Embryophyta</taxon>
        <taxon>Tracheophyta</taxon>
        <taxon>Spermatophyta</taxon>
        <taxon>Magnoliopsida</taxon>
        <taxon>eudicotyledons</taxon>
        <taxon>Gunneridae</taxon>
        <taxon>Pentapetalae</taxon>
        <taxon>asterids</taxon>
        <taxon>campanulids</taxon>
        <taxon>Asterales</taxon>
        <taxon>Asteraceae</taxon>
        <taxon>Carduoideae</taxon>
        <taxon>Cardueae</taxon>
        <taxon>Arctiinae</taxon>
        <taxon>Arctium</taxon>
    </lineage>
</organism>
<protein>
    <submittedName>
        <fullName evidence="1">Uncharacterized protein</fullName>
    </submittedName>
</protein>
<dbReference type="EMBL" id="CM042058">
    <property type="protein sequence ID" value="KAI3685068.1"/>
    <property type="molecule type" value="Genomic_DNA"/>
</dbReference>
<proteinExistence type="predicted"/>
<sequence length="478" mass="54464">MTDECIVIEKKIKLDKKNKKTVDPVALLTCHLADQALSENVYDGEIDVDGEALQKAMILLSQHYQKKFQPRSGSNNLRFTSGSQNVQVPEAKKPVACFNCGKPGHIAKECRVKKVRDSAYYRKKLELAEKRDNGTALLAEEEFWLDHSNDEADTVETANMCFIGDDQSDDDDTDEDEQVLEIENEKRMNNKKDEISFVYTSENAKYFPDKSKKGRKSLNDISSIKSSMSDDYVDIYATKSDKKNISPIFYDSKRYTPPLVLEGKIIDLEDKMEDQNIQREIESDVILSFMTSSLEEKLISQKQDSVSGLSSDFKENKKEVLKSENFTQNFSDSEVSSDLLSHQLGLLDRTLSTPTKQIWRVKRTSAESTTGEDRYVDKIYKSDSFATCNKISKYSIKKMIRISKDVSYSSSDSSSDDYAFSSTDSYVYYSDNISRAFNVKSNKYFPTRTATNFHGSKYKWVPKSKIDSKLQTSNVKGE</sequence>
<evidence type="ECO:0000313" key="2">
    <source>
        <dbReference type="Proteomes" id="UP001055879"/>
    </source>
</evidence>